<protein>
    <submittedName>
        <fullName evidence="5">Helix-turn-helix transcriptional regulator</fullName>
    </submittedName>
</protein>
<keyword evidence="1" id="KW-0805">Transcription regulation</keyword>
<keyword evidence="3" id="KW-0804">Transcription</keyword>
<proteinExistence type="predicted"/>
<reference evidence="5 6" key="1">
    <citation type="submission" date="2020-08" db="EMBL/GenBank/DDBJ databases">
        <authorList>
            <person name="Liu C."/>
            <person name="Sun Q."/>
        </authorList>
    </citation>
    <scope>NUCLEOTIDE SEQUENCE [LARGE SCALE GENOMIC DNA]</scope>
    <source>
        <strain evidence="5 6">NSJ-4</strain>
    </source>
</reference>
<dbReference type="Gene3D" id="1.10.10.10">
    <property type="entry name" value="Winged helix-like DNA-binding domain superfamily/Winged helix DNA-binding domain"/>
    <property type="match status" value="1"/>
</dbReference>
<dbReference type="PANTHER" id="PTHR33204">
    <property type="entry name" value="TRANSCRIPTIONAL REGULATOR, MARR FAMILY"/>
    <property type="match status" value="1"/>
</dbReference>
<dbReference type="PROSITE" id="PS51118">
    <property type="entry name" value="HTH_HXLR"/>
    <property type="match status" value="1"/>
</dbReference>
<dbReference type="GO" id="GO:0003677">
    <property type="term" value="F:DNA binding"/>
    <property type="evidence" value="ECO:0007669"/>
    <property type="project" value="UniProtKB-KW"/>
</dbReference>
<dbReference type="EMBL" id="CP060632">
    <property type="protein sequence ID" value="QNL99707.1"/>
    <property type="molecule type" value="Genomic_DNA"/>
</dbReference>
<dbReference type="InterPro" id="IPR036388">
    <property type="entry name" value="WH-like_DNA-bd_sf"/>
</dbReference>
<dbReference type="KEGG" id="wcp:H9Q76_13535"/>
<dbReference type="Proteomes" id="UP000515819">
    <property type="component" value="Chromosome"/>
</dbReference>
<evidence type="ECO:0000256" key="2">
    <source>
        <dbReference type="ARBA" id="ARBA00023125"/>
    </source>
</evidence>
<name>A0A7G9FMC6_9FIRM</name>
<evidence type="ECO:0000256" key="1">
    <source>
        <dbReference type="ARBA" id="ARBA00023015"/>
    </source>
</evidence>
<keyword evidence="2" id="KW-0238">DNA-binding</keyword>
<dbReference type="SUPFAM" id="SSF46785">
    <property type="entry name" value="Winged helix' DNA-binding domain"/>
    <property type="match status" value="1"/>
</dbReference>
<evidence type="ECO:0000313" key="6">
    <source>
        <dbReference type="Proteomes" id="UP000515819"/>
    </source>
</evidence>
<accession>A0A7G9FMC6</accession>
<keyword evidence="6" id="KW-1185">Reference proteome</keyword>
<feature type="domain" description="HTH hxlR-type" evidence="4">
    <location>
        <begin position="6"/>
        <end position="110"/>
    </location>
</feature>
<dbReference type="RefSeq" id="WP_249321318.1">
    <property type="nucleotide sequence ID" value="NZ_CP060632.1"/>
</dbReference>
<gene>
    <name evidence="5" type="ORF">H9Q76_13535</name>
</gene>
<dbReference type="InterPro" id="IPR002577">
    <property type="entry name" value="HTH_HxlR"/>
</dbReference>
<dbReference type="AlphaFoldDB" id="A0A7G9FMC6"/>
<evidence type="ECO:0000313" key="5">
    <source>
        <dbReference type="EMBL" id="QNL99707.1"/>
    </source>
</evidence>
<dbReference type="PANTHER" id="PTHR33204:SF29">
    <property type="entry name" value="TRANSCRIPTIONAL REGULATOR"/>
    <property type="match status" value="1"/>
</dbReference>
<organism evidence="5 6">
    <name type="scientific">Wujia chipingensis</name>
    <dbReference type="NCBI Taxonomy" id="2763670"/>
    <lineage>
        <taxon>Bacteria</taxon>
        <taxon>Bacillati</taxon>
        <taxon>Bacillota</taxon>
        <taxon>Clostridia</taxon>
        <taxon>Lachnospirales</taxon>
        <taxon>Lachnospiraceae</taxon>
        <taxon>Wujia</taxon>
    </lineage>
</organism>
<evidence type="ECO:0000256" key="3">
    <source>
        <dbReference type="ARBA" id="ARBA00023163"/>
    </source>
</evidence>
<dbReference type="InterPro" id="IPR036390">
    <property type="entry name" value="WH_DNA-bd_sf"/>
</dbReference>
<evidence type="ECO:0000259" key="4">
    <source>
        <dbReference type="PROSITE" id="PS51118"/>
    </source>
</evidence>
<dbReference type="Pfam" id="PF01638">
    <property type="entry name" value="HxlR"/>
    <property type="match status" value="1"/>
</dbReference>
<sequence>MKPDECFLKEFGYERFEKVVNMIGGKWKLRIIYVLAFHEILRYGELKRLLSPITHKMLSTQLKELDKDGLINRKEYQQIPPKVEYSLTQMGRDLEPVVREIHNWILKYDI</sequence>